<dbReference type="InterPro" id="IPR036188">
    <property type="entry name" value="FAD/NAD-bd_sf"/>
</dbReference>
<name>A0A2V4UEX6_9GAMM</name>
<reference evidence="1 2" key="1">
    <citation type="submission" date="2018-06" db="EMBL/GenBank/DDBJ databases">
        <title>Genomic Encyclopedia of Type Strains, Phase III (KMG-III): the genomes of soil and plant-associated and newly described type strains.</title>
        <authorList>
            <person name="Whitman W."/>
        </authorList>
    </citation>
    <scope>NUCLEOTIDE SEQUENCE [LARGE SCALE GENOMIC DNA]</scope>
    <source>
        <strain evidence="1 2">CECT 5889</strain>
    </source>
</reference>
<dbReference type="RefSeq" id="WP_110923476.1">
    <property type="nucleotide sequence ID" value="NZ_QJSU01000006.1"/>
</dbReference>
<dbReference type="Gene3D" id="3.50.50.60">
    <property type="entry name" value="FAD/NAD(P)-binding domain"/>
    <property type="match status" value="1"/>
</dbReference>
<dbReference type="Proteomes" id="UP000247746">
    <property type="component" value="Unassembled WGS sequence"/>
</dbReference>
<dbReference type="SUPFAM" id="SSF51905">
    <property type="entry name" value="FAD/NAD(P)-binding domain"/>
    <property type="match status" value="1"/>
</dbReference>
<sequence length="479" mass="53329">MNTQHLETDYLIIGSGAVGMAFADVLLTETDANIIIVDKHHKPGGHWNDAYSFVTLHQPSSFYGVSSRELCGGMIDKIGLNKGLSELASGAEVIAYFDKVMKHTFLPSGRVKYFPMCEYKGDGKFSSLLSDTSYEVKVNKKIIDGTYFKTSVPATHTPNFEIAEGVKFGPLNDLPSLTKPRDGYVIIGGGKTGIDAVLWLLENQIDPDHITWIMPRDAWLIDRQNTQPSRDFFVNTIGAQATQAEAIAEAENIEDLFNRLEKGGVLMRIDPNVRPQMFHGATISSDELTQLRRVKNIVRKGRVTRLDTDRIYFGDDSVATTTNTMHIDCSARAVPVTETYDVFKGNTVVIQTVRTYQPIFSAAFTAHIEANYDDETIKNELCRVVPIPNHDTDWLVGVVAQMQNQMRWSKEPELREWMMGNRLDGFTKLVQASEDTTPEELSILKRLKAAGPKAAANMPKLMGEVMQITAARQATTANT</sequence>
<gene>
    <name evidence="1" type="ORF">DFP82_106138</name>
</gene>
<proteinExistence type="predicted"/>
<protein>
    <submittedName>
        <fullName evidence="1">Putative NAD(P)-binding protein</fullName>
    </submittedName>
</protein>
<organism evidence="1 2">
    <name type="scientific">Psychrobacter fozii</name>
    <dbReference type="NCBI Taxonomy" id="198480"/>
    <lineage>
        <taxon>Bacteria</taxon>
        <taxon>Pseudomonadati</taxon>
        <taxon>Pseudomonadota</taxon>
        <taxon>Gammaproteobacteria</taxon>
        <taxon>Moraxellales</taxon>
        <taxon>Moraxellaceae</taxon>
        <taxon>Psychrobacter</taxon>
    </lineage>
</organism>
<dbReference type="OrthoDB" id="9773233at2"/>
<comment type="caution">
    <text evidence="1">The sequence shown here is derived from an EMBL/GenBank/DDBJ whole genome shotgun (WGS) entry which is preliminary data.</text>
</comment>
<evidence type="ECO:0000313" key="2">
    <source>
        <dbReference type="Proteomes" id="UP000247746"/>
    </source>
</evidence>
<keyword evidence="2" id="KW-1185">Reference proteome</keyword>
<dbReference type="AlphaFoldDB" id="A0A2V4UEX6"/>
<dbReference type="Pfam" id="PF13450">
    <property type="entry name" value="NAD_binding_8"/>
    <property type="match status" value="1"/>
</dbReference>
<evidence type="ECO:0000313" key="1">
    <source>
        <dbReference type="EMBL" id="PYE38733.1"/>
    </source>
</evidence>
<dbReference type="EMBL" id="QJSU01000006">
    <property type="protein sequence ID" value="PYE38733.1"/>
    <property type="molecule type" value="Genomic_DNA"/>
</dbReference>
<accession>A0A2V4UEX6</accession>